<keyword evidence="1" id="KW-0328">Glycosyltransferase</keyword>
<organism evidence="1 2">
    <name type="scientific">Entomophthora muscae</name>
    <dbReference type="NCBI Taxonomy" id="34485"/>
    <lineage>
        <taxon>Eukaryota</taxon>
        <taxon>Fungi</taxon>
        <taxon>Fungi incertae sedis</taxon>
        <taxon>Zoopagomycota</taxon>
        <taxon>Entomophthoromycotina</taxon>
        <taxon>Entomophthoromycetes</taxon>
        <taxon>Entomophthorales</taxon>
        <taxon>Entomophthoraceae</taxon>
        <taxon>Entomophthora</taxon>
    </lineage>
</organism>
<dbReference type="EMBL" id="QTSX02004992">
    <property type="protein sequence ID" value="KAJ9062757.1"/>
    <property type="molecule type" value="Genomic_DNA"/>
</dbReference>
<dbReference type="EC" id="2.4.1.109" evidence="1"/>
<sequence>MGLNCSVKWGVPLFLVALIGLYTIHQLWMFLNDPKITWTDYIRHWIVRIFALLLLPVTIYLLSFKMHFGLLTKLGTESYTMDSVFISRLEGSGLEKNRIEVVDGANVTLRATILNGGLLHSHDHKYPFGSKEQQVTSFREIDYNNNWIVDVLHPRSNESGIKDGTILNLKHSSSELLLTVHPGIDSPVQGKAAYEVSASSASQNSQWKVRIYDDRQARNIQTVNAITTRIQLESVHGECLLASADRHLPAWGFKQLEVNCVKDIRSTDFDTLWNFEYNYHAQLPPAPKGHIKPRFAWDVFRVHHAMWSTNVGLIPDPDKFNPLESVAMDWPLLRRGIRMCSWEDYDIKFFMFGNPIIWWFTSITVILFIFQGGWYIIRVRRQTMRWSSVEVSRFLFMSYAVFGGWCLHFIPFFFMTRVLYLHHYFPSLYFACLLAPYSLELTLSTFSQKAINYTFIVVALSCFISFLLFSPLTYGFDYSPTKLYHLKWLDSWLFVI</sequence>
<proteinExistence type="predicted"/>
<evidence type="ECO:0000313" key="2">
    <source>
        <dbReference type="Proteomes" id="UP001165960"/>
    </source>
</evidence>
<keyword evidence="1" id="KW-0808">Transferase</keyword>
<reference evidence="1" key="1">
    <citation type="submission" date="2022-04" db="EMBL/GenBank/DDBJ databases">
        <title>Genome of the entomopathogenic fungus Entomophthora muscae.</title>
        <authorList>
            <person name="Elya C."/>
            <person name="Lovett B.R."/>
            <person name="Lee E."/>
            <person name="Macias A.M."/>
            <person name="Hajek A.E."/>
            <person name="De Bivort B.L."/>
            <person name="Kasson M.T."/>
            <person name="De Fine Licht H.H."/>
            <person name="Stajich J.E."/>
        </authorList>
    </citation>
    <scope>NUCLEOTIDE SEQUENCE</scope>
    <source>
        <strain evidence="1">Berkeley</strain>
    </source>
</reference>
<protein>
    <submittedName>
        <fullName evidence="1">Protein O-mannosyltransferase 2</fullName>
        <ecNumber evidence="1">2.4.1.109</ecNumber>
    </submittedName>
</protein>
<comment type="caution">
    <text evidence="1">The sequence shown here is derived from an EMBL/GenBank/DDBJ whole genome shotgun (WGS) entry which is preliminary data.</text>
</comment>
<evidence type="ECO:0000313" key="1">
    <source>
        <dbReference type="EMBL" id="KAJ9062757.1"/>
    </source>
</evidence>
<name>A0ACC2SKG1_9FUNG</name>
<keyword evidence="2" id="KW-1185">Reference proteome</keyword>
<gene>
    <name evidence="1" type="primary">PMT2_2</name>
    <name evidence="1" type="ORF">DSO57_1007416</name>
</gene>
<dbReference type="Proteomes" id="UP001165960">
    <property type="component" value="Unassembled WGS sequence"/>
</dbReference>
<accession>A0ACC2SKG1</accession>